<comment type="subcellular location">
    <subcellularLocation>
        <location evidence="1">Nucleus</location>
    </subcellularLocation>
</comment>
<accession>A0A368GBU9</accession>
<keyword evidence="7" id="KW-1185">Reference proteome</keyword>
<dbReference type="AlphaFoldDB" id="A0A368GBU9"/>
<dbReference type="OrthoDB" id="5864140at2759"/>
<comment type="caution">
    <text evidence="6">The sequence shown here is derived from an EMBL/GenBank/DDBJ whole genome shotgun (WGS) entry which is preliminary data.</text>
</comment>
<keyword evidence="4" id="KW-0804">Transcription</keyword>
<dbReference type="Proteomes" id="UP000252519">
    <property type="component" value="Unassembled WGS sequence"/>
</dbReference>
<sequence length="258" mass="30442">MGSSSAQASQQYEGVLQRSNNCLVLLRQLRSRVTRLHNLLFHSPPPTRENWHAYFRRIDKVDKDFRDCFDNLETYAKGLPNQLPQIEPLNRLRAVFQEEQLDVQIMETVESMIDCENWNEGNFLRFGVLFEKQIVFTQKMLMVENAGVIEQMLFVAPHEEWSFYTDLGEKRVDLTKPSQYIVYQKLTTQANLHLMQTINTQEFRWTAQTLHQLSSAFGKFQHVFEATCRNCKKVMKDFLPPLIFDFRNLKNALHETCR</sequence>
<evidence type="ECO:0000256" key="1">
    <source>
        <dbReference type="ARBA" id="ARBA00004123"/>
    </source>
</evidence>
<organism evidence="6 7">
    <name type="scientific">Ancylostoma caninum</name>
    <name type="common">Dog hookworm</name>
    <dbReference type="NCBI Taxonomy" id="29170"/>
    <lineage>
        <taxon>Eukaryota</taxon>
        <taxon>Metazoa</taxon>
        <taxon>Ecdysozoa</taxon>
        <taxon>Nematoda</taxon>
        <taxon>Chromadorea</taxon>
        <taxon>Rhabditida</taxon>
        <taxon>Rhabditina</taxon>
        <taxon>Rhabditomorpha</taxon>
        <taxon>Strongyloidea</taxon>
        <taxon>Ancylostomatidae</taxon>
        <taxon>Ancylostomatinae</taxon>
        <taxon>Ancylostoma</taxon>
    </lineage>
</organism>
<evidence type="ECO:0000256" key="5">
    <source>
        <dbReference type="ARBA" id="ARBA00023242"/>
    </source>
</evidence>
<protein>
    <recommendedName>
        <fullName evidence="8">Mediator of RNA polymerase II transcription subunit 27</fullName>
    </recommendedName>
</protein>
<dbReference type="EMBL" id="JOJR01000294">
    <property type="protein sequence ID" value="RCN40257.1"/>
    <property type="molecule type" value="Genomic_DNA"/>
</dbReference>
<dbReference type="STRING" id="29170.A0A368GBU9"/>
<dbReference type="InterPro" id="IPR021627">
    <property type="entry name" value="Mediator_Med27"/>
</dbReference>
<evidence type="ECO:0000256" key="4">
    <source>
        <dbReference type="ARBA" id="ARBA00023163"/>
    </source>
</evidence>
<comment type="similarity">
    <text evidence="2">Belongs to the Mediator complex subunit 27 family.</text>
</comment>
<keyword evidence="3" id="KW-0805">Transcription regulation</keyword>
<proteinExistence type="inferred from homology"/>
<keyword evidence="5" id="KW-0539">Nucleus</keyword>
<evidence type="ECO:0000256" key="2">
    <source>
        <dbReference type="ARBA" id="ARBA00008048"/>
    </source>
</evidence>
<dbReference type="GO" id="GO:0016592">
    <property type="term" value="C:mediator complex"/>
    <property type="evidence" value="ECO:0007669"/>
    <property type="project" value="InterPro"/>
</dbReference>
<evidence type="ECO:0000313" key="7">
    <source>
        <dbReference type="Proteomes" id="UP000252519"/>
    </source>
</evidence>
<reference evidence="6 7" key="1">
    <citation type="submission" date="2014-10" db="EMBL/GenBank/DDBJ databases">
        <title>Draft genome of the hookworm Ancylostoma caninum.</title>
        <authorList>
            <person name="Mitreva M."/>
        </authorList>
    </citation>
    <scope>NUCLEOTIDE SEQUENCE [LARGE SCALE GENOMIC DNA]</scope>
    <source>
        <strain evidence="6 7">Baltimore</strain>
    </source>
</reference>
<dbReference type="Pfam" id="PF11571">
    <property type="entry name" value="Med27"/>
    <property type="match status" value="1"/>
</dbReference>
<evidence type="ECO:0000313" key="6">
    <source>
        <dbReference type="EMBL" id="RCN40257.1"/>
    </source>
</evidence>
<name>A0A368GBU9_ANCCA</name>
<evidence type="ECO:0008006" key="8">
    <source>
        <dbReference type="Google" id="ProtNLM"/>
    </source>
</evidence>
<gene>
    <name evidence="6" type="ORF">ANCCAN_13788</name>
</gene>
<evidence type="ECO:0000256" key="3">
    <source>
        <dbReference type="ARBA" id="ARBA00023015"/>
    </source>
</evidence>